<dbReference type="SUPFAM" id="SSF54862">
    <property type="entry name" value="4Fe-4S ferredoxins"/>
    <property type="match status" value="1"/>
</dbReference>
<dbReference type="EMBL" id="QRJE01000066">
    <property type="protein sequence ID" value="RHH04918.1"/>
    <property type="molecule type" value="Genomic_DNA"/>
</dbReference>
<evidence type="ECO:0000313" key="5">
    <source>
        <dbReference type="EMBL" id="RHH04918.1"/>
    </source>
</evidence>
<dbReference type="AlphaFoldDB" id="A0A396BMI0"/>
<evidence type="ECO:0000256" key="3">
    <source>
        <dbReference type="ARBA" id="ARBA00023014"/>
    </source>
</evidence>
<evidence type="ECO:0000259" key="4">
    <source>
        <dbReference type="PROSITE" id="PS51379"/>
    </source>
</evidence>
<dbReference type="InterPro" id="IPR007516">
    <property type="entry name" value="Co_F420_Hydgase/DH_bsu_N"/>
</dbReference>
<dbReference type="GO" id="GO:0046872">
    <property type="term" value="F:metal ion binding"/>
    <property type="evidence" value="ECO:0007669"/>
    <property type="project" value="UniProtKB-KW"/>
</dbReference>
<keyword evidence="2" id="KW-0408">Iron</keyword>
<protein>
    <submittedName>
        <fullName evidence="5">F420H(2):quinone oxidoreductase</fullName>
    </submittedName>
</protein>
<accession>A0A396BMI0</accession>
<dbReference type="GO" id="GO:0051536">
    <property type="term" value="F:iron-sulfur cluster binding"/>
    <property type="evidence" value="ECO:0007669"/>
    <property type="project" value="UniProtKB-KW"/>
</dbReference>
<dbReference type="Pfam" id="PF04432">
    <property type="entry name" value="FrhB_FdhB_C"/>
    <property type="match status" value="1"/>
</dbReference>
<keyword evidence="1" id="KW-0479">Metal-binding</keyword>
<dbReference type="InterPro" id="IPR017900">
    <property type="entry name" value="4Fe4S_Fe_S_CS"/>
</dbReference>
<dbReference type="Proteomes" id="UP000266644">
    <property type="component" value="Unassembled WGS sequence"/>
</dbReference>
<comment type="caution">
    <text evidence="5">The sequence shown here is derived from an EMBL/GenBank/DDBJ whole genome shotgun (WGS) entry which is preliminary data.</text>
</comment>
<organism evidence="5 6">
    <name type="scientific">Bacteroides fragilis</name>
    <dbReference type="NCBI Taxonomy" id="817"/>
    <lineage>
        <taxon>Bacteria</taxon>
        <taxon>Pseudomonadati</taxon>
        <taxon>Bacteroidota</taxon>
        <taxon>Bacteroidia</taxon>
        <taxon>Bacteroidales</taxon>
        <taxon>Bacteroidaceae</taxon>
        <taxon>Bacteroides</taxon>
    </lineage>
</organism>
<feature type="domain" description="4Fe-4S ferredoxin-type" evidence="4">
    <location>
        <begin position="1"/>
        <end position="30"/>
    </location>
</feature>
<evidence type="ECO:0000313" key="6">
    <source>
        <dbReference type="Proteomes" id="UP000266644"/>
    </source>
</evidence>
<dbReference type="Gene3D" id="3.30.70.20">
    <property type="match status" value="1"/>
</dbReference>
<name>A0A396BMI0_BACFG</name>
<dbReference type="PANTHER" id="PTHR43193:SF2">
    <property type="entry name" value="POLYFERREDOXIN PROTEIN FWDF"/>
    <property type="match status" value="1"/>
</dbReference>
<dbReference type="InterPro" id="IPR017896">
    <property type="entry name" value="4Fe4S_Fe-S-bd"/>
</dbReference>
<dbReference type="PROSITE" id="PS51379">
    <property type="entry name" value="4FE4S_FER_2"/>
    <property type="match status" value="2"/>
</dbReference>
<evidence type="ECO:0000256" key="1">
    <source>
        <dbReference type="ARBA" id="ARBA00022723"/>
    </source>
</evidence>
<evidence type="ECO:0000256" key="2">
    <source>
        <dbReference type="ARBA" id="ARBA00023004"/>
    </source>
</evidence>
<keyword evidence="3" id="KW-0411">Iron-sulfur</keyword>
<dbReference type="RefSeq" id="WP_122330810.1">
    <property type="nucleotide sequence ID" value="NZ_JAQDYY010000061.1"/>
</dbReference>
<sequence length="402" mass="45790">MIDIIQKQDCCGCGACVQICPKGCMCMVEDTEGFLYPQVDKSVCVNCGLCEKVCPVIHQNKSRTPLKVYAAKNMDEEVRLKSSSGGIFTLLAESVIKRGGVVFGAKFDDEWMVVHDYTDNIEGVAAFRGSKYVQSIIGNAYRKAEQFLKSGRMVLFTGTPCQIAGLKKYLRKEYKKLLAVDLVCHGVPSPKVWQMYLEETNRLKVIDKKKRVISSNKEDSITHISFRDKTNGWKRFSLVILKESVSLHETLEENIFIKGFLKNLYLRPSCAHCPNRSLKSDSDITIADFWNIEKINMEYDDDKGVSLILVNSDFGRSYLETLSFSAIEQTFDLALFSNPSITDDSKFPENRACFFSQLNTTSSISQLIANHIKLPFYKRLSNLPFRIFFFICRKLRMKLSLF</sequence>
<proteinExistence type="predicted"/>
<dbReference type="PANTHER" id="PTHR43193">
    <property type="match status" value="1"/>
</dbReference>
<dbReference type="Pfam" id="PF12838">
    <property type="entry name" value="Fer4_7"/>
    <property type="match status" value="1"/>
</dbReference>
<feature type="domain" description="4Fe-4S ferredoxin-type" evidence="4">
    <location>
        <begin position="35"/>
        <end position="62"/>
    </location>
</feature>
<dbReference type="PROSITE" id="PS00198">
    <property type="entry name" value="4FE4S_FER_1"/>
    <property type="match status" value="2"/>
</dbReference>
<dbReference type="InterPro" id="IPR052977">
    <property type="entry name" value="Polyferredoxin-like_ET"/>
</dbReference>
<dbReference type="Pfam" id="PF04422">
    <property type="entry name" value="FrhB_FdhB_N"/>
    <property type="match status" value="1"/>
</dbReference>
<reference evidence="5 6" key="1">
    <citation type="submission" date="2018-08" db="EMBL/GenBank/DDBJ databases">
        <title>A genome reference for cultivated species of the human gut microbiota.</title>
        <authorList>
            <person name="Zou Y."/>
            <person name="Xue W."/>
            <person name="Luo G."/>
        </authorList>
    </citation>
    <scope>NUCLEOTIDE SEQUENCE [LARGE SCALE GENOMIC DNA]</scope>
    <source>
        <strain evidence="5 6">AM18-6</strain>
    </source>
</reference>
<gene>
    <name evidence="5" type="ORF">DW228_24145</name>
</gene>
<dbReference type="InterPro" id="IPR007525">
    <property type="entry name" value="FrhB_FdhB_C"/>
</dbReference>